<dbReference type="Proteomes" id="UP000319257">
    <property type="component" value="Unassembled WGS sequence"/>
</dbReference>
<dbReference type="InterPro" id="IPR036514">
    <property type="entry name" value="SGNH_hydro_sf"/>
</dbReference>
<evidence type="ECO:0000256" key="1">
    <source>
        <dbReference type="SAM" id="Phobius"/>
    </source>
</evidence>
<gene>
    <name evidence="3" type="ORF">E0L32_005638</name>
</gene>
<keyword evidence="1" id="KW-0472">Membrane</keyword>
<dbReference type="EMBL" id="SKBQ01000030">
    <property type="protein sequence ID" value="TPX13938.1"/>
    <property type="molecule type" value="Genomic_DNA"/>
</dbReference>
<dbReference type="PANTHER" id="PTHR37834">
    <property type="entry name" value="GDSL-LIKE LIPASE/ACYLHYDROLASE DOMAIN PROTEIN (AFU_ORTHOLOGUE AFUA_2G00620)"/>
    <property type="match status" value="1"/>
</dbReference>
<name>A0A507BAV3_9PEZI</name>
<dbReference type="Pfam" id="PF13472">
    <property type="entry name" value="Lipase_GDSL_2"/>
    <property type="match status" value="1"/>
</dbReference>
<proteinExistence type="predicted"/>
<evidence type="ECO:0000313" key="3">
    <source>
        <dbReference type="EMBL" id="TPX13938.1"/>
    </source>
</evidence>
<dbReference type="RefSeq" id="XP_030995649.1">
    <property type="nucleotide sequence ID" value="XM_031140182.1"/>
</dbReference>
<dbReference type="PANTHER" id="PTHR37834:SF2">
    <property type="entry name" value="ESTERASE, SGNH HYDROLASE-TYPE"/>
    <property type="match status" value="1"/>
</dbReference>
<evidence type="ECO:0000259" key="2">
    <source>
        <dbReference type="Pfam" id="PF13472"/>
    </source>
</evidence>
<dbReference type="InterPro" id="IPR052762">
    <property type="entry name" value="PCW_deacetylase/CE"/>
</dbReference>
<dbReference type="GeneID" id="41973085"/>
<comment type="caution">
    <text evidence="3">The sequence shown here is derived from an EMBL/GenBank/DDBJ whole genome shotgun (WGS) entry which is preliminary data.</text>
</comment>
<accession>A0A507BAV3</accession>
<dbReference type="OrthoDB" id="426133at2759"/>
<feature type="domain" description="SGNH hydrolase-type esterase" evidence="2">
    <location>
        <begin position="199"/>
        <end position="348"/>
    </location>
</feature>
<keyword evidence="1" id="KW-1133">Transmembrane helix</keyword>
<evidence type="ECO:0000313" key="4">
    <source>
        <dbReference type="Proteomes" id="UP000319257"/>
    </source>
</evidence>
<sequence>MQPSLVVKLFRIPAVAMLGQVIIVALSVLSCTASSLQGRTILQNGQVKITNYPNTAIDKSSRSFHSYPANASQLSYKGRWDSRKISWWSRMEGKRAPGLKFGYTGQTVAVTFGPETIDTTLIGYRINGMDWQFTNVTTGGTHLLVTESTPGVNETHPFDPSVFELRVTNWAYGVQVDQVHVAEGQRLVKIPAFGRNVEFIGDSLQAGMYTSFEGLSSFAYATGAGLGGTEYSVTAYPGICVSDQDCWGNPRGQSHQWFYASDTSPRAARIWGDNPEPWNFTQQQDADLVIINLGTNDANSANNVSSETYVESYKRLIEGVHGVWPGAQVIIMSMWQGFFKYGNSYGQDTDFAQEVLDVYRFFNSKDYLDRPVAWNGTTNSTKKACKPTRPFVHYFNTTGILQHNDIGPQWHPTDVGAIKVASHLIRYINLKFGWDLYANGPEVLHDTLYWNDESAY</sequence>
<dbReference type="CDD" id="cd01831">
    <property type="entry name" value="Endoglucanase_E_like"/>
    <property type="match status" value="1"/>
</dbReference>
<dbReference type="Gene3D" id="3.40.50.1110">
    <property type="entry name" value="SGNH hydrolase"/>
    <property type="match status" value="1"/>
</dbReference>
<dbReference type="AlphaFoldDB" id="A0A507BAV3"/>
<keyword evidence="1" id="KW-0812">Transmembrane</keyword>
<protein>
    <recommendedName>
        <fullName evidence="2">SGNH hydrolase-type esterase domain-containing protein</fullName>
    </recommendedName>
</protein>
<keyword evidence="4" id="KW-1185">Reference proteome</keyword>
<dbReference type="InParanoid" id="A0A507BAV3"/>
<dbReference type="InterPro" id="IPR037461">
    <property type="entry name" value="CtCE2-like_dom"/>
</dbReference>
<reference evidence="3 4" key="1">
    <citation type="submission" date="2019-06" db="EMBL/GenBank/DDBJ databases">
        <title>Draft genome sequence of the filamentous fungus Phialemoniopsis curvata isolated from diesel fuel.</title>
        <authorList>
            <person name="Varaljay V.A."/>
            <person name="Lyon W.J."/>
            <person name="Crouch A.L."/>
            <person name="Drake C.E."/>
            <person name="Hollomon J.M."/>
            <person name="Nadeau L.J."/>
            <person name="Nunn H.S."/>
            <person name="Stevenson B.S."/>
            <person name="Bojanowski C.L."/>
            <person name="Crookes-Goodson W.J."/>
        </authorList>
    </citation>
    <scope>NUCLEOTIDE SEQUENCE [LARGE SCALE GENOMIC DNA]</scope>
    <source>
        <strain evidence="3 4">D216</strain>
    </source>
</reference>
<dbReference type="GO" id="GO:0052689">
    <property type="term" value="F:carboxylic ester hydrolase activity"/>
    <property type="evidence" value="ECO:0007669"/>
    <property type="project" value="InterPro"/>
</dbReference>
<dbReference type="InterPro" id="IPR013830">
    <property type="entry name" value="SGNH_hydro"/>
</dbReference>
<feature type="transmembrane region" description="Helical" evidence="1">
    <location>
        <begin position="12"/>
        <end position="30"/>
    </location>
</feature>
<dbReference type="SUPFAM" id="SSF52266">
    <property type="entry name" value="SGNH hydrolase"/>
    <property type="match status" value="1"/>
</dbReference>
<organism evidence="3 4">
    <name type="scientific">Thyridium curvatum</name>
    <dbReference type="NCBI Taxonomy" id="1093900"/>
    <lineage>
        <taxon>Eukaryota</taxon>
        <taxon>Fungi</taxon>
        <taxon>Dikarya</taxon>
        <taxon>Ascomycota</taxon>
        <taxon>Pezizomycotina</taxon>
        <taxon>Sordariomycetes</taxon>
        <taxon>Sordariomycetidae</taxon>
        <taxon>Thyridiales</taxon>
        <taxon>Thyridiaceae</taxon>
        <taxon>Thyridium</taxon>
    </lineage>
</organism>